<evidence type="ECO:0000313" key="4">
    <source>
        <dbReference type="EMBL" id="POA09038.1"/>
    </source>
</evidence>
<dbReference type="PROSITE" id="PS51756">
    <property type="entry name" value="LXG"/>
    <property type="match status" value="1"/>
</dbReference>
<keyword evidence="5" id="KW-1185">Reference proteome</keyword>
<dbReference type="InterPro" id="IPR051768">
    <property type="entry name" value="Bact_secretion_toxin"/>
</dbReference>
<reference evidence="4 5" key="1">
    <citation type="submission" date="2017-08" db="EMBL/GenBank/DDBJ databases">
        <title>Draft genome sequences of 64 type strains of genus Staph aureus.</title>
        <authorList>
            <person name="Cole K."/>
            <person name="Golubchik T."/>
            <person name="Russell J."/>
            <person name="Foster D."/>
            <person name="Llewelyn M."/>
            <person name="Wilson D."/>
            <person name="Crook D."/>
            <person name="Paul J."/>
        </authorList>
    </citation>
    <scope>NUCLEOTIDE SEQUENCE [LARGE SCALE GENOMIC DNA]</scope>
    <source>
        <strain evidence="4 5">DSM 29875</strain>
    </source>
</reference>
<protein>
    <submittedName>
        <fullName evidence="4">Transposase</fullName>
    </submittedName>
</protein>
<accession>A0A2K4FCE7</accession>
<organism evidence="4 5">
    <name type="scientific">Staphylococcus argensis</name>
    <dbReference type="NCBI Taxonomy" id="1607738"/>
    <lineage>
        <taxon>Bacteria</taxon>
        <taxon>Bacillati</taxon>
        <taxon>Bacillota</taxon>
        <taxon>Bacilli</taxon>
        <taxon>Bacillales</taxon>
        <taxon>Staphylococcaceae</taxon>
        <taxon>Staphylococcus</taxon>
    </lineage>
</organism>
<sequence>MSIDMYLGKSRNQSSDVSSTVNDITSDSEDVLKEISKFVGEDELQGQAYDSGKQFFSSVLIPLAASIRTLGELTQQACDQFVDKYQSDVDTQSLKESELQEDIKNLDHQISHLDAMKGPSTHTNAHKEMVGSLKDQKQKLKEKLDKLREFNSDSPNIFKEVESFQKNVEEGIKQAKSSWNPGKQAFDIPSGKKMKWAEAVHQKTVQVDIRNTLQKVQDGKKLNKEDMYTIISYGQEKLSHLIPKKVQKEIDEDIKSIANDLSMSGSTELMEEFGKVLSNTQGLSLDGKNYKNIGEGIRIAGKFGGKAIPIVGFGIGMYTDIHDEHKTIGEALIHNGAITGLQLGIGALITGALVVFPPGWAVLAGIALTTLASYGISKAYDKNLFGIKSKTEWIGRNKIDPSINWTKNEIKNNYSLLKRNFNYDKSLIQGSYNQGMQKSKKVLSKNVIPKVISTSINGISSFKEINNDTNQAMIKGGEKIYEFSNSVRKKVGESINNMQSSINPMQSW</sequence>
<evidence type="ECO:0000259" key="3">
    <source>
        <dbReference type="PROSITE" id="PS51756"/>
    </source>
</evidence>
<dbReference type="PANTHER" id="PTHR34976">
    <property type="entry name" value="RIBONUCLEASE YQCG-RELATED"/>
    <property type="match status" value="1"/>
</dbReference>
<dbReference type="Proteomes" id="UP000242712">
    <property type="component" value="Unassembled WGS sequence"/>
</dbReference>
<evidence type="ECO:0000313" key="5">
    <source>
        <dbReference type="Proteomes" id="UP000242712"/>
    </source>
</evidence>
<comment type="caution">
    <text evidence="4">The sequence shown here is derived from an EMBL/GenBank/DDBJ whole genome shotgun (WGS) entry which is preliminary data.</text>
</comment>
<dbReference type="EMBL" id="PPPX01000011">
    <property type="protein sequence ID" value="POA09038.1"/>
    <property type="molecule type" value="Genomic_DNA"/>
</dbReference>
<evidence type="ECO:0000256" key="1">
    <source>
        <dbReference type="ARBA" id="ARBA00034117"/>
    </source>
</evidence>
<dbReference type="AlphaFoldDB" id="A0A2K4FCE7"/>
<dbReference type="OrthoDB" id="3261089at2"/>
<feature type="compositionally biased region" description="Polar residues" evidence="2">
    <location>
        <begin position="10"/>
        <end position="23"/>
    </location>
</feature>
<dbReference type="InterPro" id="IPR006829">
    <property type="entry name" value="LXG_dom"/>
</dbReference>
<gene>
    <name evidence="4" type="ORF">CD039_08635</name>
</gene>
<comment type="similarity">
    <text evidence="1">In the N-terminal section; belongs to the LXG family.</text>
</comment>
<feature type="domain" description="LXG" evidence="3">
    <location>
        <begin position="1"/>
        <end position="217"/>
    </location>
</feature>
<proteinExistence type="inferred from homology"/>
<evidence type="ECO:0000256" key="2">
    <source>
        <dbReference type="SAM" id="MobiDB-lite"/>
    </source>
</evidence>
<feature type="region of interest" description="Disordered" evidence="2">
    <location>
        <begin position="1"/>
        <end position="23"/>
    </location>
</feature>
<dbReference type="PANTHER" id="PTHR34976:SF1">
    <property type="entry name" value="TOXIN BC_0920"/>
    <property type="match status" value="1"/>
</dbReference>
<dbReference type="GeneID" id="98298415"/>
<dbReference type="RefSeq" id="WP_103371975.1">
    <property type="nucleotide sequence ID" value="NZ_CBCRVO010000002.1"/>
</dbReference>
<name>A0A2K4FCE7_9STAP</name>